<dbReference type="Proteomes" id="UP000179807">
    <property type="component" value="Unassembled WGS sequence"/>
</dbReference>
<reference evidence="1" key="1">
    <citation type="submission" date="2016-10" db="EMBL/GenBank/DDBJ databases">
        <authorList>
            <person name="Benchimol M."/>
            <person name="Almeida L.G."/>
            <person name="Vasconcelos A.T."/>
            <person name="Perreira-Neves A."/>
            <person name="Rosa I.A."/>
            <person name="Tasca T."/>
            <person name="Bogo M.R."/>
            <person name="de Souza W."/>
        </authorList>
    </citation>
    <scope>NUCLEOTIDE SEQUENCE [LARGE SCALE GENOMIC DNA]</scope>
    <source>
        <strain evidence="1">K</strain>
    </source>
</reference>
<dbReference type="VEuPathDB" id="TrichDB:TRFO_33576"/>
<accession>A0A1J4JNB7</accession>
<dbReference type="Gene3D" id="2.60.120.260">
    <property type="entry name" value="Galactose-binding domain-like"/>
    <property type="match status" value="2"/>
</dbReference>
<protein>
    <recommendedName>
        <fullName evidence="3">F5/8 type C domain-containing protein</fullName>
    </recommendedName>
</protein>
<dbReference type="RefSeq" id="XP_068353064.1">
    <property type="nucleotide sequence ID" value="XM_068509157.1"/>
</dbReference>
<evidence type="ECO:0000313" key="2">
    <source>
        <dbReference type="Proteomes" id="UP000179807"/>
    </source>
</evidence>
<dbReference type="InterPro" id="IPR008979">
    <property type="entry name" value="Galactose-bd-like_sf"/>
</dbReference>
<sequence>MTQDIDRSSEEDDVSVDVLSRSQFDADIMEAEQNATNFVSRIYSQKVKLNIPLKDYSNSSSDDEDTHEKKYEPSKVYHYHHDKLFFNLPIKQLEEFFTSPELNKSKPDRLLRILIRISDVHQFDSSSLFNCLDFNSLSRRSKVAILENQNICHQVAFPNILDELCQTLSEKRHHSHSKSVLKHISYDSGSQEGLNSYISLLSRGNAYLKGIINITSNTKCSKCFNKSGSFESEDKPNSCVYIDFGLYCPNITSYQIKMNEDQTNIMNEWDFSGSNDLLQWDIIHSKTKRDSFNRQRIFTVTFTSTRQYRYFRLKVVGKNSGGTHEFIAGSISLFGTSEMLNTEQNEMSKKNGIIQVINSLSNISDHVFTFSSDDHLYRLLDPEWTGAYISSKEENSFVCFDYFEKKISPSYYVIKQEQIQSGFLRNWVFEGSDDLQTWTKIDSKENNNTINNSNRIGMFECHLKKKQYFRYLRIRQTGLNAGGENTLNLSFVEFFGSLLFL</sequence>
<dbReference type="EMBL" id="MLAK01000981">
    <property type="protein sequence ID" value="OHS99927.1"/>
    <property type="molecule type" value="Genomic_DNA"/>
</dbReference>
<comment type="caution">
    <text evidence="1">The sequence shown here is derived from an EMBL/GenBank/DDBJ whole genome shotgun (WGS) entry which is preliminary data.</text>
</comment>
<evidence type="ECO:0008006" key="3">
    <source>
        <dbReference type="Google" id="ProtNLM"/>
    </source>
</evidence>
<gene>
    <name evidence="1" type="ORF">TRFO_33576</name>
</gene>
<name>A0A1J4JNB7_9EUKA</name>
<dbReference type="PANTHER" id="PTHR47457">
    <property type="entry name" value="OS05G0345500 PROTEIN"/>
    <property type="match status" value="1"/>
</dbReference>
<dbReference type="PANTHER" id="PTHR47457:SF1">
    <property type="entry name" value="BTB DOMAIN-CONTAINING PROTEIN-RELATED"/>
    <property type="match status" value="1"/>
</dbReference>
<proteinExistence type="predicted"/>
<dbReference type="SUPFAM" id="SSF49785">
    <property type="entry name" value="Galactose-binding domain-like"/>
    <property type="match status" value="2"/>
</dbReference>
<evidence type="ECO:0000313" key="1">
    <source>
        <dbReference type="EMBL" id="OHS99927.1"/>
    </source>
</evidence>
<organism evidence="1 2">
    <name type="scientific">Tritrichomonas foetus</name>
    <dbReference type="NCBI Taxonomy" id="1144522"/>
    <lineage>
        <taxon>Eukaryota</taxon>
        <taxon>Metamonada</taxon>
        <taxon>Parabasalia</taxon>
        <taxon>Tritrichomonadida</taxon>
        <taxon>Tritrichomonadidae</taxon>
        <taxon>Tritrichomonas</taxon>
    </lineage>
</organism>
<dbReference type="GeneID" id="94843861"/>
<dbReference type="AlphaFoldDB" id="A0A1J4JNB7"/>
<keyword evidence="2" id="KW-1185">Reference proteome</keyword>